<evidence type="ECO:0000313" key="1">
    <source>
        <dbReference type="EMBL" id="CAB4904302.1"/>
    </source>
</evidence>
<dbReference type="AlphaFoldDB" id="A0A6J7G7C0"/>
<dbReference type="InterPro" id="IPR029044">
    <property type="entry name" value="Nucleotide-diphossugar_trans"/>
</dbReference>
<proteinExistence type="predicted"/>
<dbReference type="PANTHER" id="PTHR43179:SF7">
    <property type="entry name" value="RHAMNOSYLTRANSFERASE WBBL"/>
    <property type="match status" value="1"/>
</dbReference>
<sequence>MPCEVVSGFLFATPRAVYDELGGFDDAYAPCSWEEVDYCTAVRASGRRCYGVPGVEIEHEWGISRRAMPWKRVSFDGRSETLRSIHRRNRRRFQEKWASHPVAGRTA</sequence>
<accession>A0A6J7G7C0</accession>
<dbReference type="PANTHER" id="PTHR43179">
    <property type="entry name" value="RHAMNOSYLTRANSFERASE WBBL"/>
    <property type="match status" value="1"/>
</dbReference>
<protein>
    <submittedName>
        <fullName evidence="1">Unannotated protein</fullName>
    </submittedName>
</protein>
<name>A0A6J7G7C0_9ZZZZ</name>
<dbReference type="SUPFAM" id="SSF53448">
    <property type="entry name" value="Nucleotide-diphospho-sugar transferases"/>
    <property type="match status" value="1"/>
</dbReference>
<organism evidence="1">
    <name type="scientific">freshwater metagenome</name>
    <dbReference type="NCBI Taxonomy" id="449393"/>
    <lineage>
        <taxon>unclassified sequences</taxon>
        <taxon>metagenomes</taxon>
        <taxon>ecological metagenomes</taxon>
    </lineage>
</organism>
<reference evidence="1" key="1">
    <citation type="submission" date="2020-05" db="EMBL/GenBank/DDBJ databases">
        <authorList>
            <person name="Chiriac C."/>
            <person name="Salcher M."/>
            <person name="Ghai R."/>
            <person name="Kavagutti S V."/>
        </authorList>
    </citation>
    <scope>NUCLEOTIDE SEQUENCE</scope>
</reference>
<dbReference type="Gene3D" id="3.90.550.10">
    <property type="entry name" value="Spore Coat Polysaccharide Biosynthesis Protein SpsA, Chain A"/>
    <property type="match status" value="1"/>
</dbReference>
<dbReference type="EMBL" id="CAFBMK010000030">
    <property type="protein sequence ID" value="CAB4904302.1"/>
    <property type="molecule type" value="Genomic_DNA"/>
</dbReference>
<gene>
    <name evidence="1" type="ORF">UFOPK3564_00775</name>
</gene>